<evidence type="ECO:0000256" key="6">
    <source>
        <dbReference type="ARBA" id="ARBA00023277"/>
    </source>
</evidence>
<keyword evidence="4" id="KW-0328">Glycosyltransferase</keyword>
<dbReference type="EMBL" id="CP015518">
    <property type="protein sequence ID" value="APG24796.1"/>
    <property type="molecule type" value="Genomic_DNA"/>
</dbReference>
<keyword evidence="5 9" id="KW-0808">Transferase</keyword>
<dbReference type="InterPro" id="IPR052078">
    <property type="entry name" value="Trehalose_Metab_GTase"/>
</dbReference>
<dbReference type="OrthoDB" id="9790710at2"/>
<dbReference type="InterPro" id="IPR001296">
    <property type="entry name" value="Glyco_trans_1"/>
</dbReference>
<evidence type="ECO:0000259" key="8">
    <source>
        <dbReference type="Pfam" id="PF21269"/>
    </source>
</evidence>
<sequence>MCASIHYRDDEFLGRYAAVTGACVIQHLEQLAASLKGARVVHVNSTREGGGVAEILQKLIPLKKALGIDARWEVIEGTPAFYACTKSFHNALQGMDIRLSDKLLEAYEETNARCAERLKPILEQADFVFIHDPQPAALLKHFPERRGQWIWRCHIDVRQPFRPVWKYLRPFLSAYDASIFSLPEFAQPLPHPQYIIAPSIDPLSEKNRDLPDAEIEKVYDRFDLDPERPMVLQVSRYDRFKDPVGVIRACRMAAKLTPLQLVLAGGEASDDPEGQAVLEEVRQQAEGHPDIHVLLLPADAHRTINALQRAADIVIQKSLREGFGLTVTEGMWKGRPVIGGDTGGIRLQVFNHYTGFLVRTPEGAALRIRYLLHNGRLRRQMGERARRFVLDNFLITRHLREYLTLLVSLQAGGRDRMMVG</sequence>
<accession>A0A1L3GFS3</accession>
<dbReference type="PANTHER" id="PTHR47779:SF1">
    <property type="entry name" value="SYNTHASE (CCG-9), PUTATIVE (AFU_ORTHOLOGUE AFUA_3G12100)-RELATED"/>
    <property type="match status" value="1"/>
</dbReference>
<keyword evidence="10" id="KW-1185">Reference proteome</keyword>
<evidence type="ECO:0000256" key="4">
    <source>
        <dbReference type="ARBA" id="ARBA00022676"/>
    </source>
</evidence>
<comment type="similarity">
    <text evidence="1">Belongs to the glycosyltransferase group 1 family. Glycosyltransferase 4 subfamily.</text>
</comment>
<dbReference type="KEGG" id="pace:A6070_00930"/>
<dbReference type="RefSeq" id="WP_072286642.1">
    <property type="nucleotide sequence ID" value="NZ_CP015455.1"/>
</dbReference>
<keyword evidence="6" id="KW-0119">Carbohydrate metabolism</keyword>
<dbReference type="SUPFAM" id="SSF53756">
    <property type="entry name" value="UDP-Glycosyltransferase/glycogen phosphorylase"/>
    <property type="match status" value="1"/>
</dbReference>
<name>A0A1L3GFS3_SYNAC</name>
<dbReference type="Gene3D" id="3.40.50.2000">
    <property type="entry name" value="Glycogen Phosphorylase B"/>
    <property type="match status" value="2"/>
</dbReference>
<dbReference type="Proteomes" id="UP000182264">
    <property type="component" value="Chromosome"/>
</dbReference>
<evidence type="ECO:0000313" key="10">
    <source>
        <dbReference type="Proteomes" id="UP000182264"/>
    </source>
</evidence>
<evidence type="ECO:0000259" key="7">
    <source>
        <dbReference type="Pfam" id="PF00534"/>
    </source>
</evidence>
<protein>
    <submittedName>
        <fullName evidence="9">Glycosyl transferase family 1</fullName>
    </submittedName>
</protein>
<feature type="domain" description="Glycosyl transferase family 1" evidence="7">
    <location>
        <begin position="223"/>
        <end position="387"/>
    </location>
</feature>
<proteinExistence type="inferred from homology"/>
<dbReference type="AlphaFoldDB" id="A0A1L3GFS3"/>
<dbReference type="STRING" id="29542.A6070_00930"/>
<evidence type="ECO:0000256" key="2">
    <source>
        <dbReference type="ARBA" id="ARBA00011738"/>
    </source>
</evidence>
<dbReference type="GO" id="GO:0016757">
    <property type="term" value="F:glycosyltransferase activity"/>
    <property type="evidence" value="ECO:0007669"/>
    <property type="project" value="UniProtKB-KW"/>
</dbReference>
<feature type="domain" description="Trehalose synthase N-terminal" evidence="8">
    <location>
        <begin position="42"/>
        <end position="187"/>
    </location>
</feature>
<dbReference type="Pfam" id="PF00534">
    <property type="entry name" value="Glycos_transf_1"/>
    <property type="match status" value="1"/>
</dbReference>
<gene>
    <name evidence="9" type="ORF">A7E75_06985</name>
</gene>
<evidence type="ECO:0000256" key="5">
    <source>
        <dbReference type="ARBA" id="ARBA00022679"/>
    </source>
</evidence>
<keyword evidence="3" id="KW-0313">Glucose metabolism</keyword>
<dbReference type="GO" id="GO:0006006">
    <property type="term" value="P:glucose metabolic process"/>
    <property type="evidence" value="ECO:0007669"/>
    <property type="project" value="UniProtKB-KW"/>
</dbReference>
<organism evidence="9 10">
    <name type="scientific">Syntrophotalea acetylenica</name>
    <name type="common">Pelobacter acetylenicus</name>
    <dbReference type="NCBI Taxonomy" id="29542"/>
    <lineage>
        <taxon>Bacteria</taxon>
        <taxon>Pseudomonadati</taxon>
        <taxon>Thermodesulfobacteriota</taxon>
        <taxon>Desulfuromonadia</taxon>
        <taxon>Desulfuromonadales</taxon>
        <taxon>Syntrophotaleaceae</taxon>
        <taxon>Syntrophotalea</taxon>
    </lineage>
</organism>
<comment type="subunit">
    <text evidence="2">Homodimer.</text>
</comment>
<reference evidence="9 10" key="1">
    <citation type="journal article" date="2017" name="Genome Announc.">
        <title>Complete Genome Sequences of Two Acetylene-Fermenting Pelobacter acetylenicus Strains.</title>
        <authorList>
            <person name="Sutton J.M."/>
            <person name="Baesman S.M."/>
            <person name="Fierst J.L."/>
            <person name="Poret-Peterson A.T."/>
            <person name="Oremland R.S."/>
            <person name="Dunlap D.S."/>
            <person name="Akob D.M."/>
        </authorList>
    </citation>
    <scope>NUCLEOTIDE SEQUENCE [LARGE SCALE GENOMIC DNA]</scope>
    <source>
        <strain evidence="9 10">DSM 3247</strain>
    </source>
</reference>
<dbReference type="PANTHER" id="PTHR47779">
    <property type="entry name" value="SYNTHASE (CCG-9), PUTATIVE (AFU_ORTHOLOGUE AFUA_3G12100)-RELATED"/>
    <property type="match status" value="1"/>
</dbReference>
<dbReference type="Pfam" id="PF21269">
    <property type="entry name" value="TreT_GT1"/>
    <property type="match status" value="1"/>
</dbReference>
<dbReference type="InterPro" id="IPR049438">
    <property type="entry name" value="TreT_GT1"/>
</dbReference>
<evidence type="ECO:0000256" key="1">
    <source>
        <dbReference type="ARBA" id="ARBA00009481"/>
    </source>
</evidence>
<evidence type="ECO:0000256" key="3">
    <source>
        <dbReference type="ARBA" id="ARBA00022526"/>
    </source>
</evidence>
<evidence type="ECO:0000313" key="9">
    <source>
        <dbReference type="EMBL" id="APG24796.1"/>
    </source>
</evidence>